<dbReference type="OrthoDB" id="273141at2759"/>
<feature type="compositionally biased region" description="Basic and acidic residues" evidence="2">
    <location>
        <begin position="110"/>
        <end position="148"/>
    </location>
</feature>
<dbReference type="Pfam" id="PF06047">
    <property type="entry name" value="Nkap_C"/>
    <property type="match status" value="1"/>
</dbReference>
<feature type="compositionally biased region" description="Basic residues" evidence="2">
    <location>
        <begin position="236"/>
        <end position="247"/>
    </location>
</feature>
<dbReference type="GeneID" id="24093585"/>
<feature type="compositionally biased region" description="Polar residues" evidence="2">
    <location>
        <begin position="348"/>
        <end position="359"/>
    </location>
</feature>
<evidence type="ECO:0000256" key="2">
    <source>
        <dbReference type="SAM" id="MobiDB-lite"/>
    </source>
</evidence>
<feature type="region of interest" description="Disordered" evidence="2">
    <location>
        <begin position="1"/>
        <end position="173"/>
    </location>
</feature>
<dbReference type="RefSeq" id="XP_012177957.1">
    <property type="nucleotide sequence ID" value="XM_012322567.1"/>
</dbReference>
<organism evidence="4 5">
    <name type="scientific">Fibroporia radiculosa</name>
    <dbReference type="NCBI Taxonomy" id="599839"/>
    <lineage>
        <taxon>Eukaryota</taxon>
        <taxon>Fungi</taxon>
        <taxon>Dikarya</taxon>
        <taxon>Basidiomycota</taxon>
        <taxon>Agaricomycotina</taxon>
        <taxon>Agaricomycetes</taxon>
        <taxon>Polyporales</taxon>
        <taxon>Fibroporiaceae</taxon>
        <taxon>Fibroporia</taxon>
    </lineage>
</organism>
<feature type="compositionally biased region" description="Basic and acidic residues" evidence="2">
    <location>
        <begin position="248"/>
        <end position="261"/>
    </location>
</feature>
<proteinExistence type="inferred from homology"/>
<feature type="compositionally biased region" description="Basic and acidic residues" evidence="2">
    <location>
        <begin position="15"/>
        <end position="29"/>
    </location>
</feature>
<feature type="compositionally biased region" description="Basic and acidic residues" evidence="2">
    <location>
        <begin position="41"/>
        <end position="55"/>
    </location>
</feature>
<dbReference type="GO" id="GO:0003682">
    <property type="term" value="F:chromatin binding"/>
    <property type="evidence" value="ECO:0007669"/>
    <property type="project" value="InterPro"/>
</dbReference>
<dbReference type="AlphaFoldDB" id="J4H0G5"/>
<dbReference type="InterPro" id="IPR040466">
    <property type="entry name" value="NKAP"/>
</dbReference>
<feature type="compositionally biased region" description="Basic and acidic residues" evidence="2">
    <location>
        <begin position="290"/>
        <end position="305"/>
    </location>
</feature>
<accession>J4H0G5</accession>
<dbReference type="Proteomes" id="UP000006352">
    <property type="component" value="Unassembled WGS sequence"/>
</dbReference>
<dbReference type="InterPro" id="IPR009269">
    <property type="entry name" value="NKAP_C"/>
</dbReference>
<keyword evidence="5" id="KW-1185">Reference proteome</keyword>
<comment type="similarity">
    <text evidence="1">Belongs to the NKAP family.</text>
</comment>
<feature type="region of interest" description="Disordered" evidence="2">
    <location>
        <begin position="185"/>
        <end position="400"/>
    </location>
</feature>
<feature type="compositionally biased region" description="Basic residues" evidence="2">
    <location>
        <begin position="210"/>
        <end position="219"/>
    </location>
</feature>
<sequence>MATVHPSRMGLVPQDPKDTHPSSRRDRGRSPSPQYSRRHSPSHDTDKDYRRDNTRRAQNGDSHRYRERDRSKQRDSESSRRYERARADDYFNDVSSGAGQQKNRNRSKSTHRERDNERDEKKERDRTRRPSPEYEEYRRPSPPREHEGSALPQAPWRQQENMYPRVRDRAMNGGYAGDFMERYRESSSFSIWPPSPKAPARNLSPDGNSKRRKKSHKRRHDSDASSDTDSEEEYRRRRKERKKARKEKTREKDRDRSEERDRHRHRSKSMWHSDEGDSEDEREKRRRKSRAESEERDRRRSEDRYRRRSATRTKSPEAPPHSAVDEDDWVEKPSASGLLAAVAPPAQSHGSPLKASTISMPPPPVTSLGRLVQDAGTDDESDDGVGPQPVNKVQSSRKIDERQYGGALLRGEGSAMAAFLKDGTDLRIPRRGEIGLASDEIAAFESVGYVMSGSRHRRMNAVRMRKENQVISAEEKRGILKLQQEERERRETILREEFQQLVSDKLKSQGAPK</sequence>
<dbReference type="GO" id="GO:0010468">
    <property type="term" value="P:regulation of gene expression"/>
    <property type="evidence" value="ECO:0007669"/>
    <property type="project" value="TreeGrafter"/>
</dbReference>
<evidence type="ECO:0000313" key="5">
    <source>
        <dbReference type="Proteomes" id="UP000006352"/>
    </source>
</evidence>
<evidence type="ECO:0000256" key="1">
    <source>
        <dbReference type="ARBA" id="ARBA00009313"/>
    </source>
</evidence>
<dbReference type="PANTHER" id="PTHR13087">
    <property type="entry name" value="NF-KAPPA B ACTIVATING PROTEIN"/>
    <property type="match status" value="1"/>
</dbReference>
<name>J4H0G5_9APHY</name>
<evidence type="ECO:0000313" key="4">
    <source>
        <dbReference type="EMBL" id="CCL98674.1"/>
    </source>
</evidence>
<feature type="domain" description="NF-kappa-B-activating protein C-terminal" evidence="3">
    <location>
        <begin position="402"/>
        <end position="503"/>
    </location>
</feature>
<dbReference type="InParanoid" id="J4H0G5"/>
<dbReference type="HOGENOM" id="CLU_032439_5_2_1"/>
<protein>
    <recommendedName>
        <fullName evidence="3">NF-kappa-B-activating protein C-terminal domain-containing protein</fullName>
    </recommendedName>
</protein>
<dbReference type="STRING" id="599839.J4H0G5"/>
<evidence type="ECO:0000259" key="3">
    <source>
        <dbReference type="Pfam" id="PF06047"/>
    </source>
</evidence>
<dbReference type="PANTHER" id="PTHR13087:SF0">
    <property type="entry name" value="NFKB ACTIVATING PROTEIN LIKE"/>
    <property type="match status" value="1"/>
</dbReference>
<reference evidence="4 5" key="1">
    <citation type="journal article" date="2012" name="Appl. Environ. Microbiol.">
        <title>Short-read sequencing for genomic analysis of the brown rot fungus Fibroporia radiculosa.</title>
        <authorList>
            <person name="Tang J.D."/>
            <person name="Perkins A.D."/>
            <person name="Sonstegard T.S."/>
            <person name="Schroeder S.G."/>
            <person name="Burgess S.C."/>
            <person name="Diehl S.V."/>
        </authorList>
    </citation>
    <scope>NUCLEOTIDE SEQUENCE [LARGE SCALE GENOMIC DNA]</scope>
    <source>
        <strain evidence="4 5">TFFH 294</strain>
    </source>
</reference>
<gene>
    <name evidence="4" type="ORF">FIBRA_00676</name>
</gene>
<feature type="compositionally biased region" description="Polar residues" evidence="2">
    <location>
        <begin position="93"/>
        <end position="102"/>
    </location>
</feature>
<feature type="compositionally biased region" description="Basic and acidic residues" evidence="2">
    <location>
        <begin position="61"/>
        <end position="89"/>
    </location>
</feature>
<dbReference type="EMBL" id="HE796896">
    <property type="protein sequence ID" value="CCL98674.1"/>
    <property type="molecule type" value="Genomic_DNA"/>
</dbReference>
<dbReference type="GO" id="GO:0005634">
    <property type="term" value="C:nucleus"/>
    <property type="evidence" value="ECO:0007669"/>
    <property type="project" value="TreeGrafter"/>
</dbReference>